<reference evidence="1" key="1">
    <citation type="submission" date="2020-03" db="EMBL/GenBank/DDBJ databases">
        <title>The deep terrestrial virosphere.</title>
        <authorList>
            <person name="Holmfeldt K."/>
            <person name="Nilsson E."/>
            <person name="Simone D."/>
            <person name="Lopez-Fernandez M."/>
            <person name="Wu X."/>
            <person name="de Brujin I."/>
            <person name="Lundin D."/>
            <person name="Andersson A."/>
            <person name="Bertilsson S."/>
            <person name="Dopson M."/>
        </authorList>
    </citation>
    <scope>NUCLEOTIDE SEQUENCE</scope>
    <source>
        <strain evidence="2">MM415A00922</strain>
        <strain evidence="1">TM448A00944</strain>
        <strain evidence="3">TM448B03639</strain>
    </source>
</reference>
<proteinExistence type="predicted"/>
<dbReference type="EMBL" id="MT142374">
    <property type="protein sequence ID" value="QJA79252.1"/>
    <property type="molecule type" value="Genomic_DNA"/>
</dbReference>
<accession>A0A6H1ZLM7</accession>
<name>A0A6H1ZLM7_9ZZZZ</name>
<evidence type="ECO:0000313" key="3">
    <source>
        <dbReference type="EMBL" id="QJI02790.1"/>
    </source>
</evidence>
<protein>
    <submittedName>
        <fullName evidence="1">Uncharacterized protein</fullName>
    </submittedName>
</protein>
<sequence>MCGLLFLIFIPNSTLAWDVIINNNTGKTVYFYLNCIDHNFKDYSRPFNTSGGEISADCKTWTISNMSGWKGRHFLDYRRIDESNYSRIRFIVTPKFEKLIVNINTKSSNYKIIGE</sequence>
<gene>
    <name evidence="2" type="ORF">MM415A00922_0003</name>
    <name evidence="1" type="ORF">TM448A00944_0020</name>
    <name evidence="3" type="ORF">TM448B03639_0003</name>
</gene>
<organism evidence="1">
    <name type="scientific">viral metagenome</name>
    <dbReference type="NCBI Taxonomy" id="1070528"/>
    <lineage>
        <taxon>unclassified sequences</taxon>
        <taxon>metagenomes</taxon>
        <taxon>organismal metagenomes</taxon>
    </lineage>
</organism>
<dbReference type="AlphaFoldDB" id="A0A6H1ZLM7"/>
<evidence type="ECO:0000313" key="1">
    <source>
        <dbReference type="EMBL" id="QJA48428.1"/>
    </source>
</evidence>
<dbReference type="EMBL" id="MT144083">
    <property type="protein sequence ID" value="QJA48428.1"/>
    <property type="molecule type" value="Genomic_DNA"/>
</dbReference>
<evidence type="ECO:0000313" key="2">
    <source>
        <dbReference type="EMBL" id="QJA79252.1"/>
    </source>
</evidence>
<dbReference type="EMBL" id="MT145031">
    <property type="protein sequence ID" value="QJI02790.1"/>
    <property type="molecule type" value="Genomic_DNA"/>
</dbReference>